<evidence type="ECO:0000259" key="2">
    <source>
        <dbReference type="Pfam" id="PF04892"/>
    </source>
</evidence>
<sequence length="436" mass="46478">MRALTLVWIGYALAILYASLIPFDLQPLAPAEALARLADIGWLTLTPGRRADWIANLLLYLPWAALGMAAWAPRLGTTRAALFVALAATLLALGIEALQVYFPPRTVSLNDPVAELLGTALGILLWTFAGHRLARLGARLRHPGAGAVDAALGLFLLVYLGFVLFPFDLVLGVDEILDKAAAGRLGWLWAPVSDQGAVWALAHGLAEILTALPLGILLARHRRGPGTRAAAVVLGLTLGLAIELVQVLLVSGVSQGVSVLTRALGAGLGAWLVTALRGLDPATRAALPRHARRASLALLGPYLLLLVELQLGGLPTLDRWRTPEAILTDLQQLRFLPFYYHYYSSESGALVSLVLNLGLYGMAGVLLVPWTSDRWGAYTWGGWVAAIVGGGLAFAIEGLRLVMGLGVDPTNVWVAGGGAWIGWGVVRARWVLDRWG</sequence>
<keyword evidence="1" id="KW-0812">Transmembrane</keyword>
<keyword evidence="1" id="KW-1133">Transmembrane helix</keyword>
<dbReference type="InterPro" id="IPR006976">
    <property type="entry name" value="VanZ-like"/>
</dbReference>
<evidence type="ECO:0000313" key="4">
    <source>
        <dbReference type="Proteomes" id="UP000295247"/>
    </source>
</evidence>
<feature type="transmembrane region" description="Helical" evidence="1">
    <location>
        <begin position="291"/>
        <end position="311"/>
    </location>
</feature>
<dbReference type="Pfam" id="PF04892">
    <property type="entry name" value="VanZ"/>
    <property type="match status" value="1"/>
</dbReference>
<proteinExistence type="predicted"/>
<feature type="transmembrane region" description="Helical" evidence="1">
    <location>
        <begin position="114"/>
        <end position="134"/>
    </location>
</feature>
<protein>
    <submittedName>
        <fullName evidence="3">VanZ like protein</fullName>
    </submittedName>
</protein>
<feature type="transmembrane region" description="Helical" evidence="1">
    <location>
        <begin position="377"/>
        <end position="396"/>
    </location>
</feature>
<organism evidence="3 4">
    <name type="scientific">Marichromatium gracile</name>
    <name type="common">Chromatium gracile</name>
    <dbReference type="NCBI Taxonomy" id="1048"/>
    <lineage>
        <taxon>Bacteria</taxon>
        <taxon>Pseudomonadati</taxon>
        <taxon>Pseudomonadota</taxon>
        <taxon>Gammaproteobacteria</taxon>
        <taxon>Chromatiales</taxon>
        <taxon>Chromatiaceae</taxon>
        <taxon>Marichromatium</taxon>
    </lineage>
</organism>
<dbReference type="AlphaFoldDB" id="A0A4R4A7D5"/>
<feature type="transmembrane region" description="Helical" evidence="1">
    <location>
        <begin position="231"/>
        <end position="253"/>
    </location>
</feature>
<evidence type="ECO:0000313" key="3">
    <source>
        <dbReference type="EMBL" id="TCW34763.1"/>
    </source>
</evidence>
<feature type="transmembrane region" description="Helical" evidence="1">
    <location>
        <begin position="349"/>
        <end position="370"/>
    </location>
</feature>
<dbReference type="RefSeq" id="WP_132230253.1">
    <property type="nucleotide sequence ID" value="NZ_SMDC01000009.1"/>
</dbReference>
<evidence type="ECO:0000256" key="1">
    <source>
        <dbReference type="SAM" id="Phobius"/>
    </source>
</evidence>
<feature type="transmembrane region" description="Helical" evidence="1">
    <location>
        <begin position="197"/>
        <end position="219"/>
    </location>
</feature>
<dbReference type="EMBL" id="SMDC01000009">
    <property type="protein sequence ID" value="TCW34763.1"/>
    <property type="molecule type" value="Genomic_DNA"/>
</dbReference>
<feature type="transmembrane region" description="Helical" evidence="1">
    <location>
        <begin position="259"/>
        <end position="279"/>
    </location>
</feature>
<keyword evidence="1" id="KW-0472">Membrane</keyword>
<feature type="transmembrane region" description="Helical" evidence="1">
    <location>
        <begin position="80"/>
        <end position="102"/>
    </location>
</feature>
<reference evidence="3 4" key="1">
    <citation type="submission" date="2019-03" db="EMBL/GenBank/DDBJ databases">
        <title>Genomic Encyclopedia of Type Strains, Phase IV (KMG-IV): sequencing the most valuable type-strain genomes for metagenomic binning, comparative biology and taxonomic classification.</title>
        <authorList>
            <person name="Goeker M."/>
        </authorList>
    </citation>
    <scope>NUCLEOTIDE SEQUENCE [LARGE SCALE GENOMIC DNA]</scope>
    <source>
        <strain evidence="3 4">DSM 203</strain>
    </source>
</reference>
<feature type="domain" description="VanZ-like" evidence="2">
    <location>
        <begin position="20"/>
        <end position="128"/>
    </location>
</feature>
<comment type="caution">
    <text evidence="3">The sequence shown here is derived from an EMBL/GenBank/DDBJ whole genome shotgun (WGS) entry which is preliminary data.</text>
</comment>
<feature type="transmembrane region" description="Helical" evidence="1">
    <location>
        <begin position="146"/>
        <end position="167"/>
    </location>
</feature>
<dbReference type="Proteomes" id="UP000295247">
    <property type="component" value="Unassembled WGS sequence"/>
</dbReference>
<gene>
    <name evidence="3" type="ORF">EDC29_109125</name>
</gene>
<feature type="transmembrane region" description="Helical" evidence="1">
    <location>
        <begin position="412"/>
        <end position="432"/>
    </location>
</feature>
<feature type="transmembrane region" description="Helical" evidence="1">
    <location>
        <begin position="53"/>
        <end position="73"/>
    </location>
</feature>
<name>A0A4R4A7D5_MARGR</name>
<accession>A0A4R4A7D5</accession>